<proteinExistence type="inferred from homology"/>
<dbReference type="Gene3D" id="1.10.443.10">
    <property type="entry name" value="Intergrase catalytic core"/>
    <property type="match status" value="1"/>
</dbReference>
<dbReference type="SUPFAM" id="SSF56349">
    <property type="entry name" value="DNA breaking-rejoining enzymes"/>
    <property type="match status" value="1"/>
</dbReference>
<evidence type="ECO:0000313" key="6">
    <source>
        <dbReference type="EMBL" id="UWZ79484.1"/>
    </source>
</evidence>
<dbReference type="PANTHER" id="PTHR30629">
    <property type="entry name" value="PROPHAGE INTEGRASE"/>
    <property type="match status" value="1"/>
</dbReference>
<evidence type="ECO:0000256" key="2">
    <source>
        <dbReference type="ARBA" id="ARBA00022908"/>
    </source>
</evidence>
<keyword evidence="4" id="KW-0233">DNA recombination</keyword>
<sequence>MPLTDAKIRNLKASDKQSKHFDGDGLYLLVTPAGGKGWRFKYRFDGKEKLLSFGSYPEISLSEARQRREEARQQVARGMDPSELRKAHRTASAECAANSFEVVAREWIGKQRNVWTPANISVVTRSLETNVFPWIGKRGITDLKAPELLKVLRRMEERGVLETAHRVRTICGQVFRYAIATGRAERDIAADLRGALSPPKKKHLPAITDPTKVAEFLRAMDCYEGSLIVKSALRLAPLVFLRPGELRKAEWTEIDLNEAEWNIPAEKMKMKQPHLVPLSKQAVEILREIHPLTGGGRYVFPCTRSVTRPMSDMALSAAIRRLGYGQGEMTPHGFRAMARTILDEVLQFRPDFIEHQLAHAVRDPNGRAYNRTSHLAERRKMMQTWADYLDKLRSGAAS</sequence>
<keyword evidence="2" id="KW-0229">DNA integration</keyword>
<evidence type="ECO:0000256" key="4">
    <source>
        <dbReference type="ARBA" id="ARBA00023172"/>
    </source>
</evidence>
<feature type="domain" description="Tyr recombinase" evidence="5">
    <location>
        <begin position="203"/>
        <end position="387"/>
    </location>
</feature>
<evidence type="ECO:0000256" key="1">
    <source>
        <dbReference type="ARBA" id="ARBA00008857"/>
    </source>
</evidence>
<reference evidence="6" key="1">
    <citation type="journal article" date="2022" name="Environ. Microbiol.">
        <title>Geoalkalibacter halelectricus SAP #1 sp. nov. possessing extracellular electron transfer and mineral#reducing capabilities from a haloalkaline environment.</title>
        <authorList>
            <person name="Yadav S."/>
            <person name="Singh R."/>
            <person name="Sundharam S.S."/>
            <person name="Chaudhary S."/>
            <person name="Krishnamurthi S."/>
            <person name="Patil S.A."/>
        </authorList>
    </citation>
    <scope>NUCLEOTIDE SEQUENCE</scope>
    <source>
        <strain evidence="6">SAP-1</strain>
    </source>
</reference>
<dbReference type="CDD" id="cd00801">
    <property type="entry name" value="INT_P4_C"/>
    <property type="match status" value="1"/>
</dbReference>
<dbReference type="InterPro" id="IPR053876">
    <property type="entry name" value="Phage_int_M"/>
</dbReference>
<dbReference type="InterPro" id="IPR050808">
    <property type="entry name" value="Phage_Integrase"/>
</dbReference>
<keyword evidence="7" id="KW-1185">Reference proteome</keyword>
<dbReference type="RefSeq" id="WP_260747836.1">
    <property type="nucleotide sequence ID" value="NZ_CP092109.1"/>
</dbReference>
<dbReference type="PANTHER" id="PTHR30629:SF2">
    <property type="entry name" value="PROPHAGE INTEGRASE INTS-RELATED"/>
    <property type="match status" value="1"/>
</dbReference>
<organism evidence="6 7">
    <name type="scientific">Geoalkalibacter halelectricus</name>
    <dbReference type="NCBI Taxonomy" id="2847045"/>
    <lineage>
        <taxon>Bacteria</taxon>
        <taxon>Pseudomonadati</taxon>
        <taxon>Thermodesulfobacteriota</taxon>
        <taxon>Desulfuromonadia</taxon>
        <taxon>Desulfuromonadales</taxon>
        <taxon>Geoalkalibacteraceae</taxon>
        <taxon>Geoalkalibacter</taxon>
    </lineage>
</organism>
<dbReference type="Gene3D" id="1.10.150.130">
    <property type="match status" value="1"/>
</dbReference>
<comment type="similarity">
    <text evidence="1">Belongs to the 'phage' integrase family.</text>
</comment>
<dbReference type="Pfam" id="PF00589">
    <property type="entry name" value="Phage_integrase"/>
    <property type="match status" value="1"/>
</dbReference>
<dbReference type="GO" id="GO:0003677">
    <property type="term" value="F:DNA binding"/>
    <property type="evidence" value="ECO:0007669"/>
    <property type="project" value="UniProtKB-KW"/>
</dbReference>
<evidence type="ECO:0000256" key="3">
    <source>
        <dbReference type="ARBA" id="ARBA00023125"/>
    </source>
</evidence>
<dbReference type="InterPro" id="IPR038488">
    <property type="entry name" value="Integrase_DNA-bd_sf"/>
</dbReference>
<dbReference type="PROSITE" id="PS51898">
    <property type="entry name" value="TYR_RECOMBINASE"/>
    <property type="match status" value="1"/>
</dbReference>
<keyword evidence="3 6" id="KW-0238">DNA-binding</keyword>
<protein>
    <submittedName>
        <fullName evidence="6">Integrase arm-type DNA-binding domain-containing protein</fullName>
    </submittedName>
</protein>
<dbReference type="InterPro" id="IPR002104">
    <property type="entry name" value="Integrase_catalytic"/>
</dbReference>
<dbReference type="EMBL" id="CP092109">
    <property type="protein sequence ID" value="UWZ79484.1"/>
    <property type="molecule type" value="Genomic_DNA"/>
</dbReference>
<dbReference type="Proteomes" id="UP001060414">
    <property type="component" value="Chromosome"/>
</dbReference>
<evidence type="ECO:0000313" key="7">
    <source>
        <dbReference type="Proteomes" id="UP001060414"/>
    </source>
</evidence>
<dbReference type="InterPro" id="IPR010998">
    <property type="entry name" value="Integrase_recombinase_N"/>
</dbReference>
<dbReference type="InterPro" id="IPR011010">
    <property type="entry name" value="DNA_brk_join_enz"/>
</dbReference>
<gene>
    <name evidence="6" type="ORF">L9S41_17640</name>
</gene>
<dbReference type="InterPro" id="IPR013762">
    <property type="entry name" value="Integrase-like_cat_sf"/>
</dbReference>
<dbReference type="Pfam" id="PF13356">
    <property type="entry name" value="Arm-DNA-bind_3"/>
    <property type="match status" value="1"/>
</dbReference>
<accession>A0ABY5ZLZ1</accession>
<evidence type="ECO:0000259" key="5">
    <source>
        <dbReference type="PROSITE" id="PS51898"/>
    </source>
</evidence>
<dbReference type="Pfam" id="PF22022">
    <property type="entry name" value="Phage_int_M"/>
    <property type="match status" value="1"/>
</dbReference>
<dbReference type="Gene3D" id="3.30.160.390">
    <property type="entry name" value="Integrase, DNA-binding domain"/>
    <property type="match status" value="1"/>
</dbReference>
<name>A0ABY5ZLZ1_9BACT</name>
<dbReference type="InterPro" id="IPR025166">
    <property type="entry name" value="Integrase_DNA_bind_dom"/>
</dbReference>